<dbReference type="GeneID" id="67209584"/>
<dbReference type="EMBL" id="JBHMAJ010000001">
    <property type="protein sequence ID" value="MFB9823289.1"/>
    <property type="molecule type" value="Genomic_DNA"/>
</dbReference>
<reference evidence="2" key="1">
    <citation type="submission" date="2024-09" db="EMBL/GenBank/DDBJ databases">
        <authorList>
            <person name="Sun Q."/>
        </authorList>
    </citation>
    <scope>NUCLEOTIDE SEQUENCE [LARGE SCALE GENOMIC DNA]</scope>
    <source>
        <strain evidence="2">JCM 31273</strain>
    </source>
</reference>
<feature type="transmembrane region" description="Helical" evidence="1">
    <location>
        <begin position="86"/>
        <end position="105"/>
    </location>
</feature>
<evidence type="ECO:0000313" key="3">
    <source>
        <dbReference type="Proteomes" id="UP001589595"/>
    </source>
</evidence>
<feature type="transmembrane region" description="Helical" evidence="1">
    <location>
        <begin position="45"/>
        <end position="66"/>
    </location>
</feature>
<keyword evidence="3" id="KW-1185">Reference proteome</keyword>
<dbReference type="RefSeq" id="WP_222922327.1">
    <property type="nucleotide sequence ID" value="NZ_CP082286.1"/>
</dbReference>
<accession>A0ABD5MLL9</accession>
<protein>
    <submittedName>
        <fullName evidence="2">Uncharacterized protein</fullName>
    </submittedName>
</protein>
<keyword evidence="1" id="KW-1133">Transmembrane helix</keyword>
<proteinExistence type="predicted"/>
<evidence type="ECO:0000256" key="1">
    <source>
        <dbReference type="SAM" id="Phobius"/>
    </source>
</evidence>
<dbReference type="AlphaFoldDB" id="A0ABD5MLL9"/>
<dbReference type="Proteomes" id="UP001589595">
    <property type="component" value="Unassembled WGS sequence"/>
</dbReference>
<organism evidence="2 3">
    <name type="scientific">Halobaculum roseum</name>
    <dbReference type="NCBI Taxonomy" id="2175149"/>
    <lineage>
        <taxon>Archaea</taxon>
        <taxon>Methanobacteriati</taxon>
        <taxon>Methanobacteriota</taxon>
        <taxon>Stenosarchaea group</taxon>
        <taxon>Halobacteria</taxon>
        <taxon>Halobacteriales</taxon>
        <taxon>Haloferacaceae</taxon>
        <taxon>Halobaculum</taxon>
    </lineage>
</organism>
<evidence type="ECO:0000313" key="2">
    <source>
        <dbReference type="EMBL" id="MFB9823289.1"/>
    </source>
</evidence>
<keyword evidence="1" id="KW-0472">Membrane</keyword>
<sequence length="154" mass="14931">MNPLQGGAPEPNALALTVIAGGHLLACLVAAAVADGAAGRRLRPARAIAGAVALAIVIPIAAAGALRFDLFDPVSALAGRGGFGPSIAAAGALGVAAVVVASAAADAELTDPRYPSAVAAVRARLSGDDFTGIVVGTVALLSGEFATLTVVNWL</sequence>
<keyword evidence="1" id="KW-0812">Transmembrane</keyword>
<comment type="caution">
    <text evidence="2">The sequence shown here is derived from an EMBL/GenBank/DDBJ whole genome shotgun (WGS) entry which is preliminary data.</text>
</comment>
<name>A0ABD5MLL9_9EURY</name>
<feature type="transmembrane region" description="Helical" evidence="1">
    <location>
        <begin position="12"/>
        <end position="33"/>
    </location>
</feature>
<gene>
    <name evidence="2" type="ORF">ACFFOL_03685</name>
</gene>